<dbReference type="RefSeq" id="WP_223926697.1">
    <property type="nucleotide sequence ID" value="NZ_BPTU01000002.1"/>
</dbReference>
<feature type="active site" evidence="1">
    <location>
        <position position="177"/>
    </location>
</feature>
<feature type="domain" description="Fido" evidence="4">
    <location>
        <begin position="98"/>
        <end position="240"/>
    </location>
</feature>
<dbReference type="SUPFAM" id="SSF46785">
    <property type="entry name" value="Winged helix' DNA-binding domain"/>
    <property type="match status" value="1"/>
</dbReference>
<dbReference type="Pfam" id="PF02661">
    <property type="entry name" value="Fic"/>
    <property type="match status" value="1"/>
</dbReference>
<evidence type="ECO:0000313" key="6">
    <source>
        <dbReference type="Proteomes" id="UP000825483"/>
    </source>
</evidence>
<protein>
    <submittedName>
        <fullName evidence="5">Cell filamentation protein Fic</fullName>
    </submittedName>
</protein>
<dbReference type="PROSITE" id="PS51459">
    <property type="entry name" value="FIDO"/>
    <property type="match status" value="1"/>
</dbReference>
<dbReference type="GeneID" id="72465933"/>
<dbReference type="InterPro" id="IPR036597">
    <property type="entry name" value="Fido-like_dom_sf"/>
</dbReference>
<organism evidence="5 6">
    <name type="scientific">Prevotella lacticifex</name>
    <dbReference type="NCBI Taxonomy" id="2854755"/>
    <lineage>
        <taxon>Bacteria</taxon>
        <taxon>Pseudomonadati</taxon>
        <taxon>Bacteroidota</taxon>
        <taxon>Bacteroidia</taxon>
        <taxon>Bacteroidales</taxon>
        <taxon>Prevotellaceae</taxon>
        <taxon>Prevotella</taxon>
    </lineage>
</organism>
<dbReference type="InterPro" id="IPR003812">
    <property type="entry name" value="Fido"/>
</dbReference>
<evidence type="ECO:0000313" key="5">
    <source>
        <dbReference type="EMBL" id="GJG60024.1"/>
    </source>
</evidence>
<feature type="binding site" evidence="2">
    <location>
        <begin position="218"/>
        <end position="219"/>
    </location>
    <ligand>
        <name>ATP</name>
        <dbReference type="ChEBI" id="CHEBI:30616"/>
    </ligand>
</feature>
<evidence type="ECO:0000256" key="1">
    <source>
        <dbReference type="PIRSR" id="PIRSR640198-1"/>
    </source>
</evidence>
<dbReference type="InterPro" id="IPR040198">
    <property type="entry name" value="Fido_containing"/>
</dbReference>
<evidence type="ECO:0000256" key="2">
    <source>
        <dbReference type="PIRSR" id="PIRSR640198-2"/>
    </source>
</evidence>
<dbReference type="EMBL" id="BPUB01000002">
    <property type="protein sequence ID" value="GJG60024.1"/>
    <property type="molecule type" value="Genomic_DNA"/>
</dbReference>
<feature type="binding site" evidence="2">
    <location>
        <begin position="128"/>
        <end position="136"/>
    </location>
    <ligand>
        <name>ATP</name>
        <dbReference type="ChEBI" id="CHEBI:30616"/>
    </ligand>
</feature>
<dbReference type="PANTHER" id="PTHR13504">
    <property type="entry name" value="FIDO DOMAIN-CONTAINING PROTEIN DDB_G0283145"/>
    <property type="match status" value="1"/>
</dbReference>
<sequence>MYTPPFTVSAKAINLIADIAGLIERYAIRLEQEDGLLLRKINRVKTIHSSLAIEGNKLSEDEVRDIIDGKTVVAPIREIQEVKNAIATYELFSQLDAFKENDLLRAHGVMMQALVDNAGHYRRGGVGVFGEQGLVHLAPPADRVPMLMGDLFDWLKHSNDHLLVRSCVFHYEFEFIHPFIDGNGRMGRLWQSLILGKLHPLFEHLPVENMVYANQQAYYDAITASTKAGESGPFIDFMMQEIYNALKAHQGKPLKNKQVPGVPNKVPNKVPNRLRMLYPDISNACWEVYLQIKATPHATTSEIGLALDISDRMVRKHIATLRDCRLIERVGGNKMGYWKINK</sequence>
<accession>A0A9R1CCI3</accession>
<dbReference type="Proteomes" id="UP000825483">
    <property type="component" value="Unassembled WGS sequence"/>
</dbReference>
<dbReference type="SUPFAM" id="SSF140931">
    <property type="entry name" value="Fic-like"/>
    <property type="match status" value="1"/>
</dbReference>
<feature type="binding site" evidence="2">
    <location>
        <begin position="181"/>
        <end position="188"/>
    </location>
    <ligand>
        <name>ATP</name>
        <dbReference type="ChEBI" id="CHEBI:30616"/>
    </ligand>
</feature>
<keyword evidence="2" id="KW-0547">Nucleotide-binding</keyword>
<dbReference type="AlphaFoldDB" id="A0A9R1CCI3"/>
<dbReference type="GO" id="GO:0005524">
    <property type="term" value="F:ATP binding"/>
    <property type="evidence" value="ECO:0007669"/>
    <property type="project" value="UniProtKB-KW"/>
</dbReference>
<feature type="site" description="Important for autoinhibition of adenylyltransferase activity" evidence="3">
    <location>
        <position position="54"/>
    </location>
</feature>
<proteinExistence type="predicted"/>
<dbReference type="Gene3D" id="1.10.3290.10">
    <property type="entry name" value="Fido-like domain"/>
    <property type="match status" value="1"/>
</dbReference>
<evidence type="ECO:0000259" key="4">
    <source>
        <dbReference type="PROSITE" id="PS51459"/>
    </source>
</evidence>
<evidence type="ECO:0000256" key="3">
    <source>
        <dbReference type="PIRSR" id="PIRSR640198-3"/>
    </source>
</evidence>
<gene>
    <name evidence="5" type="ORF">PRLR5076_28750</name>
</gene>
<keyword evidence="6" id="KW-1185">Reference proteome</keyword>
<dbReference type="InterPro" id="IPR036390">
    <property type="entry name" value="WH_DNA-bd_sf"/>
</dbReference>
<reference evidence="5" key="1">
    <citation type="journal article" date="2022" name="Int. J. Syst. Evol. Microbiol.">
        <title>Prevotella lacticifex sp. nov., isolated from the rumen of cows.</title>
        <authorList>
            <person name="Shinkai T."/>
            <person name="Ikeyama N."/>
            <person name="Kumagai M."/>
            <person name="Ohmori H."/>
            <person name="Sakamoto M."/>
            <person name="Ohkuma M."/>
            <person name="Mitsumori M."/>
        </authorList>
    </citation>
    <scope>NUCLEOTIDE SEQUENCE</scope>
    <source>
        <strain evidence="5">R5076</strain>
    </source>
</reference>
<dbReference type="PANTHER" id="PTHR13504:SF38">
    <property type="entry name" value="FIDO DOMAIN-CONTAINING PROTEIN"/>
    <property type="match status" value="1"/>
</dbReference>
<keyword evidence="2" id="KW-0067">ATP-binding</keyword>
<comment type="caution">
    <text evidence="5">The sequence shown here is derived from an EMBL/GenBank/DDBJ whole genome shotgun (WGS) entry which is preliminary data.</text>
</comment>
<name>A0A9R1CCI3_9BACT</name>